<organism evidence="2 4">
    <name type="scientific">Virgibacillus dokdonensis</name>
    <dbReference type="NCBI Taxonomy" id="302167"/>
    <lineage>
        <taxon>Bacteria</taxon>
        <taxon>Bacillati</taxon>
        <taxon>Bacillota</taxon>
        <taxon>Bacilli</taxon>
        <taxon>Bacillales</taxon>
        <taxon>Bacillaceae</taxon>
        <taxon>Virgibacillus</taxon>
    </lineage>
</organism>
<evidence type="ECO:0000313" key="4">
    <source>
        <dbReference type="Proteomes" id="UP000234237"/>
    </source>
</evidence>
<dbReference type="RefSeq" id="WP_077704563.1">
    <property type="nucleotide sequence ID" value="NZ_CP018622.1"/>
</dbReference>
<name>A0A2K9J572_9BACI</name>
<dbReference type="KEGG" id="vpn:A21D_03831"/>
<protein>
    <recommendedName>
        <fullName evidence="6">Sporulation lipoprotein YhcN/YlaJ</fullName>
    </recommendedName>
</protein>
<dbReference type="EMBL" id="CP018622">
    <property type="protein sequence ID" value="AUJ26865.1"/>
    <property type="molecule type" value="Genomic_DNA"/>
</dbReference>
<dbReference type="STRING" id="302167.GCA_900166595_02670"/>
<evidence type="ECO:0000313" key="3">
    <source>
        <dbReference type="EMBL" id="MEF2293348.1"/>
    </source>
</evidence>
<proteinExistence type="predicted"/>
<dbReference type="Proteomes" id="UP001356080">
    <property type="component" value="Unassembled WGS sequence"/>
</dbReference>
<dbReference type="PROSITE" id="PS51257">
    <property type="entry name" value="PROKAR_LIPOPROTEIN"/>
    <property type="match status" value="1"/>
</dbReference>
<reference evidence="3 5" key="3">
    <citation type="submission" date="2024-01" db="EMBL/GenBank/DDBJ databases">
        <title>Survival strategy associated with biotechnological potential of Virgibacillus dokdonensis T4.6 isolated from salt-fermented shrimp paste.</title>
        <authorList>
            <person name="Doan T.V."/>
            <person name="Quach N.T."/>
            <person name="Phi Q.-T."/>
        </authorList>
    </citation>
    <scope>NUCLEOTIDE SEQUENCE [LARGE SCALE GENOMIC DNA]</scope>
    <source>
        <strain evidence="3 5">T4.6</strain>
    </source>
</reference>
<sequence length="155" mass="17960">MHVFKFLTIVVLSLLIVGCNTANTLETSKENEKDEVNITKISRNQPIDQTPSNQAKDLLRQNSEINAIHAVNTDKQLLATVEVKHMQRFKLQNIKKKLTKKLQKNFPDLKVELSADKKIMMELGKLEKNLNKKQYSKKEVQKEVQRIIDFSKEQT</sequence>
<dbReference type="AlphaFoldDB" id="A0A2K9J572"/>
<gene>
    <name evidence="2" type="ORF">A21D_03831</name>
    <name evidence="3" type="ORF">V2W34_15210</name>
</gene>
<evidence type="ECO:0000313" key="2">
    <source>
        <dbReference type="EMBL" id="AUJ26865.1"/>
    </source>
</evidence>
<keyword evidence="1" id="KW-0732">Signal</keyword>
<dbReference type="Proteomes" id="UP000234237">
    <property type="component" value="Chromosome"/>
</dbReference>
<evidence type="ECO:0008006" key="6">
    <source>
        <dbReference type="Google" id="ProtNLM"/>
    </source>
</evidence>
<evidence type="ECO:0000313" key="5">
    <source>
        <dbReference type="Proteomes" id="UP001356080"/>
    </source>
</evidence>
<reference evidence="4" key="2">
    <citation type="submission" date="2016-11" db="EMBL/GenBank/DDBJ databases">
        <title>Complete genome sequence of Virgibacillus pantothenticus 21D, a halophilic bacterium isolated from the deep hypersaline anoxic basin Discovery in the Mediterranean Sea.</title>
        <authorList>
            <person name="Zeaiter Z."/>
            <person name="Booth J.M."/>
            <person name="Prosdocimi E.M."/>
            <person name="Mapelli F."/>
            <person name="Fusi M."/>
            <person name="Daffonchio D."/>
            <person name="Borin S."/>
            <person name="Crotti E."/>
        </authorList>
    </citation>
    <scope>NUCLEOTIDE SEQUENCE [LARGE SCALE GENOMIC DNA]</scope>
    <source>
        <strain evidence="4">21D</strain>
    </source>
</reference>
<dbReference type="EMBL" id="JAZHPM010000030">
    <property type="protein sequence ID" value="MEF2293348.1"/>
    <property type="molecule type" value="Genomic_DNA"/>
</dbReference>
<feature type="chain" id="PRO_5014972758" description="Sporulation lipoprotein YhcN/YlaJ" evidence="1">
    <location>
        <begin position="23"/>
        <end position="155"/>
    </location>
</feature>
<keyword evidence="5" id="KW-1185">Reference proteome</keyword>
<evidence type="ECO:0000256" key="1">
    <source>
        <dbReference type="SAM" id="SignalP"/>
    </source>
</evidence>
<feature type="signal peptide" evidence="1">
    <location>
        <begin position="1"/>
        <end position="22"/>
    </location>
</feature>
<reference evidence="2" key="1">
    <citation type="submission" date="2016-11" db="EMBL/GenBank/DDBJ databases">
        <title>Complete genome sequence of Virgibacillus dokdonensis 21D, a halophilic bacterium isolated from the deep hypersaline anoxic basin Discovery in the Mediterranean Sea.</title>
        <authorList>
            <person name="Zeaiter Z."/>
            <person name="Booth J.M."/>
            <person name="Prosdocimi E.M."/>
            <person name="Mapelli F."/>
            <person name="Fusi M."/>
            <person name="Daffonchio D."/>
            <person name="Borin S."/>
            <person name="Crotti E."/>
        </authorList>
    </citation>
    <scope>NUCLEOTIDE SEQUENCE</scope>
    <source>
        <strain evidence="2">21D</strain>
    </source>
</reference>
<accession>A0A2K9J572</accession>